<sequence>MKCRSNCGACCIAPSISSPIPGMPHGKPAGEPCIHLDTAFRCTIFNDPLRPQVCHDLQPSEDMCGDNREQALRWLGYLEDATRPSRSCRISAYKAS</sequence>
<evidence type="ECO:0000313" key="2">
    <source>
        <dbReference type="Proteomes" id="UP000266483"/>
    </source>
</evidence>
<accession>A0ABX9MUS5</accession>
<dbReference type="InterPro" id="IPR052572">
    <property type="entry name" value="UPF0153_domain"/>
</dbReference>
<reference evidence="1 2" key="1">
    <citation type="submission" date="2017-08" db="EMBL/GenBank/DDBJ databases">
        <title>Pusillimonas indicus sp. nov., a member of the family Alcaligenaceae isolated from surface seawater.</title>
        <authorList>
            <person name="Li J."/>
        </authorList>
    </citation>
    <scope>NUCLEOTIDE SEQUENCE [LARGE SCALE GENOMIC DNA]</scope>
    <source>
        <strain evidence="1 2">17-4A</strain>
    </source>
</reference>
<dbReference type="PANTHER" id="PTHR36931:SF1">
    <property type="entry name" value="UPF0153 PROTEIN YEIW"/>
    <property type="match status" value="1"/>
</dbReference>
<comment type="caution">
    <text evidence="1">The sequence shown here is derived from an EMBL/GenBank/DDBJ whole genome shotgun (WGS) entry which is preliminary data.</text>
</comment>
<name>A0ABX9MUS5_9BURK</name>
<keyword evidence="2" id="KW-1185">Reference proteome</keyword>
<evidence type="ECO:0000313" key="1">
    <source>
        <dbReference type="EMBL" id="RII82644.1"/>
    </source>
</evidence>
<dbReference type="EMBL" id="NQOU01000003">
    <property type="protein sequence ID" value="RII82644.1"/>
    <property type="molecule type" value="Genomic_DNA"/>
</dbReference>
<dbReference type="RefSeq" id="WP_119442010.1">
    <property type="nucleotide sequence ID" value="NZ_CP170494.1"/>
</dbReference>
<dbReference type="InterPro" id="IPR005358">
    <property type="entry name" value="Puta_zinc/iron-chelating_dom"/>
</dbReference>
<gene>
    <name evidence="1" type="ORF">CJO09_08575</name>
</gene>
<proteinExistence type="predicted"/>
<dbReference type="Proteomes" id="UP000266483">
    <property type="component" value="Unassembled WGS sequence"/>
</dbReference>
<dbReference type="PANTHER" id="PTHR36931">
    <property type="entry name" value="UPF0153 PROTEIN YEIW"/>
    <property type="match status" value="1"/>
</dbReference>
<protein>
    <submittedName>
        <fullName evidence="1">Zinc/iron-chelating domain-containing protein</fullName>
    </submittedName>
</protein>
<organism evidence="1 2">
    <name type="scientific">Neopusillimonas maritima</name>
    <dbReference type="NCBI Taxonomy" id="2026239"/>
    <lineage>
        <taxon>Bacteria</taxon>
        <taxon>Pseudomonadati</taxon>
        <taxon>Pseudomonadota</taxon>
        <taxon>Betaproteobacteria</taxon>
        <taxon>Burkholderiales</taxon>
        <taxon>Alcaligenaceae</taxon>
        <taxon>Neopusillimonas</taxon>
    </lineage>
</organism>
<dbReference type="Pfam" id="PF03692">
    <property type="entry name" value="CxxCxxCC"/>
    <property type="match status" value="1"/>
</dbReference>